<comment type="caution">
    <text evidence="11">The sequence shown here is derived from an EMBL/GenBank/DDBJ whole genome shotgun (WGS) entry which is preliminary data.</text>
</comment>
<reference evidence="11 12" key="1">
    <citation type="submission" date="2018-06" db="EMBL/GenBank/DDBJ databases">
        <title>The Genome of Cuscuta australis (Dodder) Provides Insight into the Evolution of Plant Parasitism.</title>
        <authorList>
            <person name="Liu H."/>
        </authorList>
    </citation>
    <scope>NUCLEOTIDE SEQUENCE [LARGE SCALE GENOMIC DNA]</scope>
    <source>
        <strain evidence="12">cv. Yunnan</strain>
        <tissue evidence="11">Vines</tissue>
    </source>
</reference>
<organism evidence="11 12">
    <name type="scientific">Cuscuta australis</name>
    <dbReference type="NCBI Taxonomy" id="267555"/>
    <lineage>
        <taxon>Eukaryota</taxon>
        <taxon>Viridiplantae</taxon>
        <taxon>Streptophyta</taxon>
        <taxon>Embryophyta</taxon>
        <taxon>Tracheophyta</taxon>
        <taxon>Spermatophyta</taxon>
        <taxon>Magnoliopsida</taxon>
        <taxon>eudicotyledons</taxon>
        <taxon>Gunneridae</taxon>
        <taxon>Pentapetalae</taxon>
        <taxon>asterids</taxon>
        <taxon>lamiids</taxon>
        <taxon>Solanales</taxon>
        <taxon>Convolvulaceae</taxon>
        <taxon>Cuscuteae</taxon>
        <taxon>Cuscuta</taxon>
        <taxon>Cuscuta subgen. Grammica</taxon>
        <taxon>Cuscuta sect. Cleistogrammica</taxon>
    </lineage>
</organism>
<dbReference type="InterPro" id="IPR040039">
    <property type="entry name" value="PIGX"/>
</dbReference>
<keyword evidence="12" id="KW-1185">Reference proteome</keyword>
<comment type="subcellular location">
    <subcellularLocation>
        <location evidence="1">Endoplasmic reticulum membrane</location>
        <topology evidence="1">Single-pass membrane protein</topology>
    </subcellularLocation>
</comment>
<evidence type="ECO:0000256" key="5">
    <source>
        <dbReference type="ARBA" id="ARBA00022692"/>
    </source>
</evidence>
<gene>
    <name evidence="11" type="ORF">DM860_007268</name>
</gene>
<proteinExistence type="inferred from homology"/>
<evidence type="ECO:0000256" key="3">
    <source>
        <dbReference type="ARBA" id="ARBA00010345"/>
    </source>
</evidence>
<keyword evidence="8 10" id="KW-0472">Membrane</keyword>
<protein>
    <recommendedName>
        <fullName evidence="13">Protein PBN1</fullName>
    </recommendedName>
</protein>
<name>A0A328E7F0_9ASTE</name>
<dbReference type="GO" id="GO:0006506">
    <property type="term" value="P:GPI anchor biosynthetic process"/>
    <property type="evidence" value="ECO:0007669"/>
    <property type="project" value="UniProtKB-UniPathway"/>
</dbReference>
<sequence length="378" mass="42736">MSFEGITFIFLNANQSFCFLRKNTRPQIPPRLATGASTISPRTARPRAVNGNVIVADAAVCYGLMDEAILGRNWSDLRIFRKSGLNGSRGEFLLPLLVWVEFEVDLNVFFAQARLFLITGRVSCLYKVVTPHEKYISQSYFEKHNTLTDSAFEHFVAHEVVYGSCELAKEGEVGLKIVSLDQKLIGEGSHRRLLLSIRLKILLECNSKYQCEAIIIERLPSGLFGDSFELERLVQRGAFKEAGVFGDTNLELPSFRSNRSLIEVHFDMGSKLLSMHEGEIEFKVELPLHARYQPLGHGFSRVMFSPPDLFVRYSTERKVGEKCLFSLGYHTAEPEEVDLVWEIPCGDKDHTEIISAITFISAILSALLIIYVSVYYFS</sequence>
<dbReference type="SMART" id="SM00780">
    <property type="entry name" value="PIG-X"/>
    <property type="match status" value="1"/>
</dbReference>
<keyword evidence="5 10" id="KW-0812">Transmembrane</keyword>
<dbReference type="PANTHER" id="PTHR28650">
    <property type="entry name" value="PHOSPHATIDYLINOSITOL-GLYCAN BIOSYNTHESIS CLASS X PROTEIN"/>
    <property type="match status" value="1"/>
</dbReference>
<evidence type="ECO:0000256" key="2">
    <source>
        <dbReference type="ARBA" id="ARBA00004687"/>
    </source>
</evidence>
<evidence type="ECO:0008006" key="13">
    <source>
        <dbReference type="Google" id="ProtNLM"/>
    </source>
</evidence>
<keyword evidence="4" id="KW-0337">GPI-anchor biosynthesis</keyword>
<accession>A0A328E7F0</accession>
<dbReference type="GO" id="GO:0005789">
    <property type="term" value="C:endoplasmic reticulum membrane"/>
    <property type="evidence" value="ECO:0007669"/>
    <property type="project" value="UniProtKB-SubCell"/>
</dbReference>
<evidence type="ECO:0000256" key="7">
    <source>
        <dbReference type="ARBA" id="ARBA00022989"/>
    </source>
</evidence>
<dbReference type="AlphaFoldDB" id="A0A328E7F0"/>
<evidence type="ECO:0000313" key="11">
    <source>
        <dbReference type="EMBL" id="RAL52411.1"/>
    </source>
</evidence>
<comment type="similarity">
    <text evidence="3">Belongs to the PIGX family.</text>
</comment>
<dbReference type="Pfam" id="PF08320">
    <property type="entry name" value="PIG-X"/>
    <property type="match status" value="1"/>
</dbReference>
<evidence type="ECO:0000256" key="1">
    <source>
        <dbReference type="ARBA" id="ARBA00004389"/>
    </source>
</evidence>
<dbReference type="InterPro" id="IPR013233">
    <property type="entry name" value="PIG-X/PBN1"/>
</dbReference>
<feature type="transmembrane region" description="Helical" evidence="10">
    <location>
        <begin position="353"/>
        <end position="377"/>
    </location>
</feature>
<comment type="pathway">
    <text evidence="2">Glycolipid biosynthesis; glycosylphosphatidylinositol-anchor biosynthesis.</text>
</comment>
<keyword evidence="7 10" id="KW-1133">Transmembrane helix</keyword>
<keyword evidence="6" id="KW-0256">Endoplasmic reticulum</keyword>
<dbReference type="UniPathway" id="UPA00196"/>
<dbReference type="Proteomes" id="UP000249390">
    <property type="component" value="Unassembled WGS sequence"/>
</dbReference>
<evidence type="ECO:0000256" key="4">
    <source>
        <dbReference type="ARBA" id="ARBA00022502"/>
    </source>
</evidence>
<evidence type="ECO:0000256" key="8">
    <source>
        <dbReference type="ARBA" id="ARBA00023136"/>
    </source>
</evidence>
<evidence type="ECO:0000256" key="6">
    <source>
        <dbReference type="ARBA" id="ARBA00022824"/>
    </source>
</evidence>
<dbReference type="PANTHER" id="PTHR28650:SF1">
    <property type="entry name" value="PHOSPHATIDYLINOSITOL-GLYCAN BIOSYNTHESIS CLASS X PROTEIN"/>
    <property type="match status" value="1"/>
</dbReference>
<evidence type="ECO:0000313" key="12">
    <source>
        <dbReference type="Proteomes" id="UP000249390"/>
    </source>
</evidence>
<dbReference type="EMBL" id="NQVE01000034">
    <property type="protein sequence ID" value="RAL52411.1"/>
    <property type="molecule type" value="Genomic_DNA"/>
</dbReference>
<evidence type="ECO:0000256" key="10">
    <source>
        <dbReference type="SAM" id="Phobius"/>
    </source>
</evidence>
<keyword evidence="9" id="KW-0325">Glycoprotein</keyword>
<evidence type="ECO:0000256" key="9">
    <source>
        <dbReference type="ARBA" id="ARBA00023180"/>
    </source>
</evidence>